<dbReference type="InterPro" id="IPR036390">
    <property type="entry name" value="WH_DNA-bd_sf"/>
</dbReference>
<dbReference type="KEGG" id="pstg:E8M01_18035"/>
<name>A0A4D7BD86_9HYPH</name>
<proteinExistence type="inferred from homology"/>
<dbReference type="PANTHER" id="PTHR30427:SF1">
    <property type="entry name" value="TRANSCRIPTIONAL ACTIVATOR PROTEIN LYSR"/>
    <property type="match status" value="1"/>
</dbReference>
<dbReference type="GO" id="GO:0043565">
    <property type="term" value="F:sequence-specific DNA binding"/>
    <property type="evidence" value="ECO:0007669"/>
    <property type="project" value="TreeGrafter"/>
</dbReference>
<protein>
    <submittedName>
        <fullName evidence="6">LysR family transcriptional regulator</fullName>
    </submittedName>
</protein>
<dbReference type="Pfam" id="PF03466">
    <property type="entry name" value="LysR_substrate"/>
    <property type="match status" value="1"/>
</dbReference>
<dbReference type="InterPro" id="IPR005119">
    <property type="entry name" value="LysR_subst-bd"/>
</dbReference>
<dbReference type="Pfam" id="PF00126">
    <property type="entry name" value="HTH_1"/>
    <property type="match status" value="1"/>
</dbReference>
<evidence type="ECO:0000256" key="3">
    <source>
        <dbReference type="ARBA" id="ARBA00023125"/>
    </source>
</evidence>
<keyword evidence="3" id="KW-0238">DNA-binding</keyword>
<dbReference type="Gene3D" id="3.40.190.10">
    <property type="entry name" value="Periplasmic binding protein-like II"/>
    <property type="match status" value="2"/>
</dbReference>
<organism evidence="6 7">
    <name type="scientific">Phreatobacter stygius</name>
    <dbReference type="NCBI Taxonomy" id="1940610"/>
    <lineage>
        <taxon>Bacteria</taxon>
        <taxon>Pseudomonadati</taxon>
        <taxon>Pseudomonadota</taxon>
        <taxon>Alphaproteobacteria</taxon>
        <taxon>Hyphomicrobiales</taxon>
        <taxon>Phreatobacteraceae</taxon>
        <taxon>Phreatobacter</taxon>
    </lineage>
</organism>
<dbReference type="AlphaFoldDB" id="A0A4D7BD86"/>
<dbReference type="GO" id="GO:0010628">
    <property type="term" value="P:positive regulation of gene expression"/>
    <property type="evidence" value="ECO:0007669"/>
    <property type="project" value="TreeGrafter"/>
</dbReference>
<dbReference type="SUPFAM" id="SSF46785">
    <property type="entry name" value="Winged helix' DNA-binding domain"/>
    <property type="match status" value="1"/>
</dbReference>
<evidence type="ECO:0000256" key="4">
    <source>
        <dbReference type="ARBA" id="ARBA00023163"/>
    </source>
</evidence>
<gene>
    <name evidence="6" type="ORF">E8M01_18035</name>
</gene>
<dbReference type="Proteomes" id="UP000298781">
    <property type="component" value="Chromosome"/>
</dbReference>
<keyword evidence="4" id="KW-0804">Transcription</keyword>
<keyword evidence="7" id="KW-1185">Reference proteome</keyword>
<dbReference type="InterPro" id="IPR000847">
    <property type="entry name" value="LysR_HTH_N"/>
</dbReference>
<dbReference type="Gene3D" id="1.10.10.10">
    <property type="entry name" value="Winged helix-like DNA-binding domain superfamily/Winged helix DNA-binding domain"/>
    <property type="match status" value="1"/>
</dbReference>
<dbReference type="InterPro" id="IPR036388">
    <property type="entry name" value="WH-like_DNA-bd_sf"/>
</dbReference>
<keyword evidence="2" id="KW-0805">Transcription regulation</keyword>
<dbReference type="SUPFAM" id="SSF53850">
    <property type="entry name" value="Periplasmic binding protein-like II"/>
    <property type="match status" value="1"/>
</dbReference>
<reference evidence="6 7" key="1">
    <citation type="submission" date="2019-04" db="EMBL/GenBank/DDBJ databases">
        <title>Phreatobacter aquaticus sp. nov.</title>
        <authorList>
            <person name="Choi A."/>
        </authorList>
    </citation>
    <scope>NUCLEOTIDE SEQUENCE [LARGE SCALE GENOMIC DNA]</scope>
    <source>
        <strain evidence="6 7">KCTC 52518</strain>
    </source>
</reference>
<dbReference type="OrthoDB" id="8479870at2"/>
<evidence type="ECO:0000256" key="1">
    <source>
        <dbReference type="ARBA" id="ARBA00009437"/>
    </source>
</evidence>
<dbReference type="PROSITE" id="PS50931">
    <property type="entry name" value="HTH_LYSR"/>
    <property type="match status" value="1"/>
</dbReference>
<accession>A0A4D7BD86</accession>
<evidence type="ECO:0000259" key="5">
    <source>
        <dbReference type="PROSITE" id="PS50931"/>
    </source>
</evidence>
<evidence type="ECO:0000256" key="2">
    <source>
        <dbReference type="ARBA" id="ARBA00023015"/>
    </source>
</evidence>
<comment type="similarity">
    <text evidence="1">Belongs to the LysR transcriptional regulatory family.</text>
</comment>
<dbReference type="PRINTS" id="PR00039">
    <property type="entry name" value="HTHLYSR"/>
</dbReference>
<evidence type="ECO:0000313" key="7">
    <source>
        <dbReference type="Proteomes" id="UP000298781"/>
    </source>
</evidence>
<dbReference type="GO" id="GO:0003700">
    <property type="term" value="F:DNA-binding transcription factor activity"/>
    <property type="evidence" value="ECO:0007669"/>
    <property type="project" value="InterPro"/>
</dbReference>
<dbReference type="EMBL" id="CP039690">
    <property type="protein sequence ID" value="QCI65942.1"/>
    <property type="molecule type" value="Genomic_DNA"/>
</dbReference>
<feature type="domain" description="HTH lysR-type" evidence="5">
    <location>
        <begin position="5"/>
        <end position="62"/>
    </location>
</feature>
<evidence type="ECO:0000313" key="6">
    <source>
        <dbReference type="EMBL" id="QCI65942.1"/>
    </source>
</evidence>
<dbReference type="PANTHER" id="PTHR30427">
    <property type="entry name" value="TRANSCRIPTIONAL ACTIVATOR PROTEIN LYSR"/>
    <property type="match status" value="1"/>
</dbReference>
<sequence>MSMTLTLRQIEMFRAVMAAKSFIGAARLLRVAQPTVTNVIARIEDRLGVPLFLRQGGRIYPTAEAVNILAEIDRAFVQLEQAVMRVDKVARREAATLRLGAAPSIGRRLVPEVLNALVTRHPGLTVHLEILSVAQVLDYVLGGPGECAVSVFPIAHGAIRSTRLGQARLVCLVPHELAQRFDGAVAPGHLKDETLIVFEPHTVHGQAIARFLGSADVSLGRTHQARFAETAVGLAEAGLGIALVDEFSALSADQSRVAVKPVAFDPAFDIFLHVNHERPVSHFTQLFQRELTRQLAAIAAAAPCATVRSVPR</sequence>